<keyword evidence="2" id="KW-1185">Reference proteome</keyword>
<protein>
    <submittedName>
        <fullName evidence="1">Uncharacterized protein</fullName>
    </submittedName>
</protein>
<name>A0AAW0G7A1_9APHY</name>
<dbReference type="AlphaFoldDB" id="A0AAW0G7A1"/>
<sequence>MCYYKITYTLYTCGAMDYAAITDRDSAPHTLVHCNDYKRLLETAKLQGKPAPPRRCEITAPQKDEVEGTKSCCHPNKCPMAGKTHQPKRSPSLATTLTPDDKRCIRELETKK</sequence>
<gene>
    <name evidence="1" type="ORF">QCA50_010404</name>
</gene>
<evidence type="ECO:0000313" key="1">
    <source>
        <dbReference type="EMBL" id="KAK7686184.1"/>
    </source>
</evidence>
<dbReference type="Proteomes" id="UP001385951">
    <property type="component" value="Unassembled WGS sequence"/>
</dbReference>
<evidence type="ECO:0000313" key="2">
    <source>
        <dbReference type="Proteomes" id="UP001385951"/>
    </source>
</evidence>
<accession>A0AAW0G7A1</accession>
<reference evidence="1 2" key="1">
    <citation type="submission" date="2022-09" db="EMBL/GenBank/DDBJ databases">
        <authorList>
            <person name="Palmer J.M."/>
        </authorList>
    </citation>
    <scope>NUCLEOTIDE SEQUENCE [LARGE SCALE GENOMIC DNA]</scope>
    <source>
        <strain evidence="1 2">DSM 7382</strain>
    </source>
</reference>
<comment type="caution">
    <text evidence="1">The sequence shown here is derived from an EMBL/GenBank/DDBJ whole genome shotgun (WGS) entry which is preliminary data.</text>
</comment>
<dbReference type="EMBL" id="JASBNA010000017">
    <property type="protein sequence ID" value="KAK7686184.1"/>
    <property type="molecule type" value="Genomic_DNA"/>
</dbReference>
<organism evidence="1 2">
    <name type="scientific">Cerrena zonata</name>
    <dbReference type="NCBI Taxonomy" id="2478898"/>
    <lineage>
        <taxon>Eukaryota</taxon>
        <taxon>Fungi</taxon>
        <taxon>Dikarya</taxon>
        <taxon>Basidiomycota</taxon>
        <taxon>Agaricomycotina</taxon>
        <taxon>Agaricomycetes</taxon>
        <taxon>Polyporales</taxon>
        <taxon>Cerrenaceae</taxon>
        <taxon>Cerrena</taxon>
    </lineage>
</organism>
<proteinExistence type="predicted"/>